<gene>
    <name evidence="1" type="ORF">BGZ97_008038</name>
</gene>
<protein>
    <submittedName>
        <fullName evidence="1">Uncharacterized protein</fullName>
    </submittedName>
</protein>
<feature type="non-terminal residue" evidence="1">
    <location>
        <position position="1"/>
    </location>
</feature>
<evidence type="ECO:0000313" key="1">
    <source>
        <dbReference type="EMBL" id="KAG0284869.1"/>
    </source>
</evidence>
<dbReference type="EMBL" id="JAAAIN010003621">
    <property type="protein sequence ID" value="KAG0284869.1"/>
    <property type="molecule type" value="Genomic_DNA"/>
</dbReference>
<sequence length="75" mass="8445">MPFTANCLVRSAVGQIVVELKRMYRDGSHDLLEKAKAMQAKSLLGANIELRIQDDISSIENFLALNELLSDNRRI</sequence>
<keyword evidence="2" id="KW-1185">Reference proteome</keyword>
<dbReference type="OrthoDB" id="2447137at2759"/>
<reference evidence="1" key="1">
    <citation type="journal article" date="2020" name="Fungal Divers.">
        <title>Resolving the Mortierellaceae phylogeny through synthesis of multi-gene phylogenetics and phylogenomics.</title>
        <authorList>
            <person name="Vandepol N."/>
            <person name="Liber J."/>
            <person name="Desiro A."/>
            <person name="Na H."/>
            <person name="Kennedy M."/>
            <person name="Barry K."/>
            <person name="Grigoriev I.V."/>
            <person name="Miller A.N."/>
            <person name="O'Donnell K."/>
            <person name="Stajich J.E."/>
            <person name="Bonito G."/>
        </authorList>
    </citation>
    <scope>NUCLEOTIDE SEQUENCE</scope>
    <source>
        <strain evidence="1">NVP60</strain>
    </source>
</reference>
<accession>A0A9P6QNT2</accession>
<proteinExistence type="predicted"/>
<dbReference type="AlphaFoldDB" id="A0A9P6QNT2"/>
<organism evidence="1 2">
    <name type="scientific">Linnemannia gamsii</name>
    <dbReference type="NCBI Taxonomy" id="64522"/>
    <lineage>
        <taxon>Eukaryota</taxon>
        <taxon>Fungi</taxon>
        <taxon>Fungi incertae sedis</taxon>
        <taxon>Mucoromycota</taxon>
        <taxon>Mortierellomycotina</taxon>
        <taxon>Mortierellomycetes</taxon>
        <taxon>Mortierellales</taxon>
        <taxon>Mortierellaceae</taxon>
        <taxon>Linnemannia</taxon>
    </lineage>
</organism>
<dbReference type="Proteomes" id="UP000823405">
    <property type="component" value="Unassembled WGS sequence"/>
</dbReference>
<name>A0A9P6QNT2_9FUNG</name>
<comment type="caution">
    <text evidence="1">The sequence shown here is derived from an EMBL/GenBank/DDBJ whole genome shotgun (WGS) entry which is preliminary data.</text>
</comment>
<evidence type="ECO:0000313" key="2">
    <source>
        <dbReference type="Proteomes" id="UP000823405"/>
    </source>
</evidence>